<feature type="compositionally biased region" description="Basic and acidic residues" evidence="6">
    <location>
        <begin position="351"/>
        <end position="391"/>
    </location>
</feature>
<organism evidence="7 8">
    <name type="scientific">Desmophyllum pertusum</name>
    <dbReference type="NCBI Taxonomy" id="174260"/>
    <lineage>
        <taxon>Eukaryota</taxon>
        <taxon>Metazoa</taxon>
        <taxon>Cnidaria</taxon>
        <taxon>Anthozoa</taxon>
        <taxon>Hexacorallia</taxon>
        <taxon>Scleractinia</taxon>
        <taxon>Caryophylliina</taxon>
        <taxon>Caryophylliidae</taxon>
        <taxon>Desmophyllum</taxon>
    </lineage>
</organism>
<evidence type="ECO:0000256" key="6">
    <source>
        <dbReference type="SAM" id="MobiDB-lite"/>
    </source>
</evidence>
<evidence type="ECO:0000256" key="2">
    <source>
        <dbReference type="ARBA" id="ARBA00007525"/>
    </source>
</evidence>
<dbReference type="GO" id="GO:0000226">
    <property type="term" value="P:microtubule cytoskeleton organization"/>
    <property type="evidence" value="ECO:0007669"/>
    <property type="project" value="InterPro"/>
</dbReference>
<dbReference type="InterPro" id="IPR008604">
    <property type="entry name" value="MAP7_fam"/>
</dbReference>
<feature type="compositionally biased region" description="Polar residues" evidence="6">
    <location>
        <begin position="49"/>
        <end position="67"/>
    </location>
</feature>
<feature type="compositionally biased region" description="Basic and acidic residues" evidence="6">
    <location>
        <begin position="78"/>
        <end position="122"/>
    </location>
</feature>
<keyword evidence="5" id="KW-0206">Cytoskeleton</keyword>
<dbReference type="PANTHER" id="PTHR15073">
    <property type="entry name" value="MICROTUBULE-ASSOCIATED PROTEIN"/>
    <property type="match status" value="1"/>
</dbReference>
<feature type="compositionally biased region" description="Polar residues" evidence="6">
    <location>
        <begin position="269"/>
        <end position="292"/>
    </location>
</feature>
<feature type="compositionally biased region" description="Low complexity" evidence="6">
    <location>
        <begin position="243"/>
        <end position="264"/>
    </location>
</feature>
<comment type="subcellular location">
    <subcellularLocation>
        <location evidence="1">Cytoplasm</location>
        <location evidence="1">Cytoskeleton</location>
    </subcellularLocation>
</comment>
<dbReference type="Pfam" id="PF05672">
    <property type="entry name" value="MAP7"/>
    <property type="match status" value="1"/>
</dbReference>
<feature type="region of interest" description="Disordered" evidence="6">
    <location>
        <begin position="578"/>
        <end position="674"/>
    </location>
</feature>
<sequence length="674" mass="74190">MAESNQQPMSIEAFRAKKAASSPSKDSKMTTSTPSKVSANSSDSNSASRPTSATRTNSARRSTSIENLSDRYGTAPDQRQEKVKFLREKQADERRRKNEERRAAFEERKRKKEEDEKERWTSLKEQAGSKHNVSKSNGSSLKPGTGRKLPTLPHEGSAKRPGSAVDRPSSLPKPLMRPSSATTARSPSRSSADSLSGGSTPKESSATTPSSLQPKKSIGVSKSASASNLNSSSVANHRGSGGSTQTTQSTQSTQSTQQRPSSGTKTRVRSTSTHASALTLDNQNSKNSTSRESLIPPAGKLAKSHSTSSIHKVGQQKTPAGKSHKTEPKPKAGLADEATAKQALAERRKKAREEAERQAALDKERQETERLKKEEEDRIRAEEEAKEEARMRELAELLRKQEEERLRIAAEEKEKQAQEEAERDAAEKKRKEEEEEKMREEEEKKAQEEEERRKQEEAARLERKRRVEQIMSRTRQTASPNTTEESNSSATGNQEVTDPEDTKRKVNEILQKVKGVSGGQNAAGQMEDDSSTFVSDAEELQVNNNEFELSSATVDVPSESTSIDTINNPLAKSTFHPVHINGVHSTPHGLHSESANNGDEVHVLPSTHLRTVEQESTDTLSSSRSSNLEHEKETVSYQYSEESSVIEEYDVNGTDQVTSEAANLPDTEATVAYS</sequence>
<feature type="compositionally biased region" description="Basic and acidic residues" evidence="6">
    <location>
        <begin position="409"/>
        <end position="468"/>
    </location>
</feature>
<evidence type="ECO:0000256" key="5">
    <source>
        <dbReference type="ARBA" id="ARBA00023212"/>
    </source>
</evidence>
<evidence type="ECO:0000256" key="3">
    <source>
        <dbReference type="ARBA" id="ARBA00022490"/>
    </source>
</evidence>
<protein>
    <submittedName>
        <fullName evidence="7">Uncharacterized protein</fullName>
    </submittedName>
</protein>
<dbReference type="PANTHER" id="PTHR15073:SF1">
    <property type="entry name" value="RETICULOCYTE-BINDING PROTEIN HOMOLOG 2A"/>
    <property type="match status" value="1"/>
</dbReference>
<comment type="caution">
    <text evidence="7">The sequence shown here is derived from an EMBL/GenBank/DDBJ whole genome shotgun (WGS) entry which is preliminary data.</text>
</comment>
<evidence type="ECO:0000256" key="1">
    <source>
        <dbReference type="ARBA" id="ARBA00004245"/>
    </source>
</evidence>
<evidence type="ECO:0000313" key="8">
    <source>
        <dbReference type="Proteomes" id="UP001163046"/>
    </source>
</evidence>
<feature type="compositionally biased region" description="Low complexity" evidence="6">
    <location>
        <begin position="38"/>
        <end position="48"/>
    </location>
</feature>
<evidence type="ECO:0000313" key="7">
    <source>
        <dbReference type="EMBL" id="KAJ7363439.1"/>
    </source>
</evidence>
<dbReference type="AlphaFoldDB" id="A0A9W9YU10"/>
<keyword evidence="8" id="KW-1185">Reference proteome</keyword>
<dbReference type="Proteomes" id="UP001163046">
    <property type="component" value="Unassembled WGS sequence"/>
</dbReference>
<feature type="compositionally biased region" description="Polar residues" evidence="6">
    <location>
        <begin position="304"/>
        <end position="318"/>
    </location>
</feature>
<feature type="compositionally biased region" description="Polar residues" evidence="6">
    <location>
        <begin position="129"/>
        <end position="142"/>
    </location>
</feature>
<keyword evidence="4" id="KW-0175">Coiled coil</keyword>
<comment type="similarity">
    <text evidence="2">Belongs to the MAP7 family.</text>
</comment>
<dbReference type="OrthoDB" id="5986045at2759"/>
<accession>A0A9W9YU10</accession>
<feature type="region of interest" description="Disordered" evidence="6">
    <location>
        <begin position="409"/>
        <end position="536"/>
    </location>
</feature>
<feature type="compositionally biased region" description="Polar residues" evidence="6">
    <location>
        <begin position="202"/>
        <end position="214"/>
    </location>
</feature>
<feature type="region of interest" description="Disordered" evidence="6">
    <location>
        <begin position="1"/>
        <end position="391"/>
    </location>
</feature>
<feature type="compositionally biased region" description="Low complexity" evidence="6">
    <location>
        <begin position="177"/>
        <end position="201"/>
    </location>
</feature>
<dbReference type="EMBL" id="MU827305">
    <property type="protein sequence ID" value="KAJ7363439.1"/>
    <property type="molecule type" value="Genomic_DNA"/>
</dbReference>
<reference evidence="7" key="1">
    <citation type="submission" date="2023-01" db="EMBL/GenBank/DDBJ databases">
        <title>Genome assembly of the deep-sea coral Lophelia pertusa.</title>
        <authorList>
            <person name="Herrera S."/>
            <person name="Cordes E."/>
        </authorList>
    </citation>
    <scope>NUCLEOTIDE SEQUENCE</scope>
    <source>
        <strain evidence="7">USNM1676648</strain>
        <tissue evidence="7">Polyp</tissue>
    </source>
</reference>
<keyword evidence="3" id="KW-0963">Cytoplasm</keyword>
<dbReference type="InterPro" id="IPR051483">
    <property type="entry name" value="MAP7_domain-containing"/>
</dbReference>
<proteinExistence type="inferred from homology"/>
<feature type="compositionally biased region" description="Low complexity" evidence="6">
    <location>
        <begin position="221"/>
        <end position="236"/>
    </location>
</feature>
<feature type="compositionally biased region" description="Polar residues" evidence="6">
    <location>
        <begin position="471"/>
        <end position="496"/>
    </location>
</feature>
<gene>
    <name evidence="7" type="ORF">OS493_009593</name>
</gene>
<name>A0A9W9YU10_9CNID</name>
<evidence type="ECO:0000256" key="4">
    <source>
        <dbReference type="ARBA" id="ARBA00023054"/>
    </source>
</evidence>
<dbReference type="GO" id="GO:0015630">
    <property type="term" value="C:microtubule cytoskeleton"/>
    <property type="evidence" value="ECO:0007669"/>
    <property type="project" value="InterPro"/>
</dbReference>